<dbReference type="InterPro" id="IPR027038">
    <property type="entry name" value="RanGap"/>
</dbReference>
<dbReference type="GO" id="GO:0005634">
    <property type="term" value="C:nucleus"/>
    <property type="evidence" value="ECO:0007669"/>
    <property type="project" value="TreeGrafter"/>
</dbReference>
<evidence type="ECO:0000313" key="1">
    <source>
        <dbReference type="EMBL" id="OMJ80347.1"/>
    </source>
</evidence>
<dbReference type="SUPFAM" id="SSF52047">
    <property type="entry name" value="RNI-like"/>
    <property type="match status" value="1"/>
</dbReference>
<dbReference type="InterPro" id="IPR001611">
    <property type="entry name" value="Leu-rich_rpt"/>
</dbReference>
<dbReference type="EMBL" id="MPUH01000427">
    <property type="protein sequence ID" value="OMJ80347.1"/>
    <property type="molecule type" value="Genomic_DNA"/>
</dbReference>
<dbReference type="AlphaFoldDB" id="A0A1R2BUL5"/>
<accession>A0A1R2BUL5</accession>
<evidence type="ECO:0000313" key="2">
    <source>
        <dbReference type="Proteomes" id="UP000187209"/>
    </source>
</evidence>
<reference evidence="1 2" key="1">
    <citation type="submission" date="2016-11" db="EMBL/GenBank/DDBJ databases">
        <title>The macronuclear genome of Stentor coeruleus: a giant cell with tiny introns.</title>
        <authorList>
            <person name="Slabodnick M."/>
            <person name="Ruby J.G."/>
            <person name="Reiff S.B."/>
            <person name="Swart E.C."/>
            <person name="Gosai S."/>
            <person name="Prabakaran S."/>
            <person name="Witkowska E."/>
            <person name="Larue G.E."/>
            <person name="Fisher S."/>
            <person name="Freeman R.M."/>
            <person name="Gunawardena J."/>
            <person name="Chu W."/>
            <person name="Stover N.A."/>
            <person name="Gregory B.D."/>
            <person name="Nowacki M."/>
            <person name="Derisi J."/>
            <person name="Roy S.W."/>
            <person name="Marshall W.F."/>
            <person name="Sood P."/>
        </authorList>
    </citation>
    <scope>NUCLEOTIDE SEQUENCE [LARGE SCALE GENOMIC DNA]</scope>
    <source>
        <strain evidence="1">WM001</strain>
    </source>
</reference>
<sequence length="478" mass="53552">MDEFLPRERSSTRSQSMIIDGPLPDAFSIFSEFVNGNLDSQSQRVLSELKKISDFQKESIQEVIEKTQSLVSDIIWQRDQFILKIKEECSTRALELKNIILGFTNVDMTRRSSRILKPSYNMPLLEFKREIAISKHNWIKKNQISIRYSENGIDKIQGLKGLTPLLSPMYLGINEANSVTQLLLNRKLGDDGSRYLSHILPYYTNLTSLIMTQNYIGPRGGKFIGSSLSYLRKLNKLSINNDRIKEGIVSIVRALPMIPYLSEVYLSTGMFHEREAGDIGNALSLMQNLEKLSLLGGVLETKGTERICYGLFFLVNLKQLDLSGNSLGPGGTEILCMTLMNLNELECLKLSANGMGSQGGEKIGGLIAKMENLKELWLNSNALGDQGVCELMNQGGSNLQTLKLQDNSIGNIGAKVVLQKGAEWGKLYIIDLSWNSIDDSISGVFKGNEEKYRHFELDFCGMRLNEKLLNSFGFSINV</sequence>
<comment type="caution">
    <text evidence="1">The sequence shown here is derived from an EMBL/GenBank/DDBJ whole genome shotgun (WGS) entry which is preliminary data.</text>
</comment>
<gene>
    <name evidence="1" type="ORF">SteCoe_19389</name>
</gene>
<dbReference type="InterPro" id="IPR032675">
    <property type="entry name" value="LRR_dom_sf"/>
</dbReference>
<proteinExistence type="predicted"/>
<dbReference type="GO" id="GO:0031267">
    <property type="term" value="F:small GTPase binding"/>
    <property type="evidence" value="ECO:0007669"/>
    <property type="project" value="TreeGrafter"/>
</dbReference>
<dbReference type="GO" id="GO:0005829">
    <property type="term" value="C:cytosol"/>
    <property type="evidence" value="ECO:0007669"/>
    <property type="project" value="TreeGrafter"/>
</dbReference>
<dbReference type="OrthoDB" id="289415at2759"/>
<dbReference type="Gene3D" id="3.80.10.10">
    <property type="entry name" value="Ribonuclease Inhibitor"/>
    <property type="match status" value="2"/>
</dbReference>
<protein>
    <submittedName>
        <fullName evidence="1">Uncharacterized protein</fullName>
    </submittedName>
</protein>
<dbReference type="PANTHER" id="PTHR24113">
    <property type="entry name" value="RAN GTPASE-ACTIVATING PROTEIN 1"/>
    <property type="match status" value="1"/>
</dbReference>
<organism evidence="1 2">
    <name type="scientific">Stentor coeruleus</name>
    <dbReference type="NCBI Taxonomy" id="5963"/>
    <lineage>
        <taxon>Eukaryota</taxon>
        <taxon>Sar</taxon>
        <taxon>Alveolata</taxon>
        <taxon>Ciliophora</taxon>
        <taxon>Postciliodesmatophora</taxon>
        <taxon>Heterotrichea</taxon>
        <taxon>Heterotrichida</taxon>
        <taxon>Stentoridae</taxon>
        <taxon>Stentor</taxon>
    </lineage>
</organism>
<dbReference type="Proteomes" id="UP000187209">
    <property type="component" value="Unassembled WGS sequence"/>
</dbReference>
<dbReference type="Pfam" id="PF00560">
    <property type="entry name" value="LRR_1"/>
    <property type="match status" value="1"/>
</dbReference>
<dbReference type="GO" id="GO:0005096">
    <property type="term" value="F:GTPase activator activity"/>
    <property type="evidence" value="ECO:0007669"/>
    <property type="project" value="InterPro"/>
</dbReference>
<dbReference type="SMART" id="SM00368">
    <property type="entry name" value="LRR_RI"/>
    <property type="match status" value="4"/>
</dbReference>
<dbReference type="GO" id="GO:0006913">
    <property type="term" value="P:nucleocytoplasmic transport"/>
    <property type="evidence" value="ECO:0007669"/>
    <property type="project" value="TreeGrafter"/>
</dbReference>
<dbReference type="GO" id="GO:0048471">
    <property type="term" value="C:perinuclear region of cytoplasm"/>
    <property type="evidence" value="ECO:0007669"/>
    <property type="project" value="TreeGrafter"/>
</dbReference>
<keyword evidence="2" id="KW-1185">Reference proteome</keyword>
<name>A0A1R2BUL5_9CILI</name>
<dbReference type="Pfam" id="PF13516">
    <property type="entry name" value="LRR_6"/>
    <property type="match status" value="1"/>
</dbReference>
<dbReference type="PROSITE" id="PS51450">
    <property type="entry name" value="LRR"/>
    <property type="match status" value="1"/>
</dbReference>
<dbReference type="PANTHER" id="PTHR24113:SF15">
    <property type="entry name" value="NACHT DOMAIN-CONTAINING PROTEIN"/>
    <property type="match status" value="1"/>
</dbReference>